<dbReference type="GeneID" id="84593490"/>
<evidence type="ECO:0000313" key="2">
    <source>
        <dbReference type="RefSeq" id="XP_059604895.1"/>
    </source>
</evidence>
<organism evidence="2">
    <name type="scientific">Aspergillus niger</name>
    <dbReference type="NCBI Taxonomy" id="5061"/>
    <lineage>
        <taxon>Eukaryota</taxon>
        <taxon>Fungi</taxon>
        <taxon>Dikarya</taxon>
        <taxon>Ascomycota</taxon>
        <taxon>Pezizomycotina</taxon>
        <taxon>Eurotiomycetes</taxon>
        <taxon>Eurotiomycetidae</taxon>
        <taxon>Eurotiales</taxon>
        <taxon>Aspergillaceae</taxon>
        <taxon>Aspergillus</taxon>
        <taxon>Aspergillus subgen. Circumdati</taxon>
    </lineage>
</organism>
<dbReference type="KEGG" id="ang:An16g07010"/>
<feature type="region of interest" description="Disordered" evidence="1">
    <location>
        <begin position="224"/>
        <end position="243"/>
    </location>
</feature>
<evidence type="ECO:0000256" key="1">
    <source>
        <dbReference type="SAM" id="MobiDB-lite"/>
    </source>
</evidence>
<reference evidence="2" key="1">
    <citation type="submission" date="2025-02" db="EMBL/GenBank/DDBJ databases">
        <authorList>
            <consortium name="NCBI Genome Project"/>
        </authorList>
    </citation>
    <scope>NUCLEOTIDE SEQUENCE</scope>
</reference>
<dbReference type="AlphaFoldDB" id="A0AAJ8E2E0"/>
<gene>
    <name evidence="2" type="ORF">An16g07010</name>
</gene>
<protein>
    <submittedName>
        <fullName evidence="2">Uncharacterized protein</fullName>
    </submittedName>
</protein>
<accession>A0AAJ8E2E0</accession>
<proteinExistence type="predicted"/>
<reference evidence="2" key="2">
    <citation type="submission" date="2025-08" db="UniProtKB">
        <authorList>
            <consortium name="RefSeq"/>
        </authorList>
    </citation>
    <scope>IDENTIFICATION</scope>
</reference>
<dbReference type="RefSeq" id="XP_059604895.1">
    <property type="nucleotide sequence ID" value="XM_059745256.1"/>
</dbReference>
<name>A0AAJ8E2E0_ASPNG</name>
<dbReference type="VEuPathDB" id="FungiDB:An16g07010"/>
<sequence length="243" mass="26317">MGICAQYGQAGGQEFNIPIARYTLYPLCKVLAQYSAACSGQKANLSDPFFDSDLDIYSGPRPTCEFTADTGVRVCAQCKLSKNKVRQSSFPACPFCMHTIWSIRYRESADSNRLSVSSGLCRRALTIAVCLKATPSASASFLFLLYKSARLVSLFASKRYGGSQPTPVYLDVAHHLRLQYHRSETSTAKPYSPQLAVLYSLFCSGHALPSSGLTNFAQLGEDLEASSSNPTKDKSAGGAVGEF</sequence>